<gene>
    <name evidence="1" type="ORF">Golax_004587</name>
</gene>
<name>A0A7J9B056_9ROSI</name>
<evidence type="ECO:0000313" key="2">
    <source>
        <dbReference type="Proteomes" id="UP000593574"/>
    </source>
</evidence>
<dbReference type="EMBL" id="JABEZV010438495">
    <property type="protein sequence ID" value="MBA0729582.1"/>
    <property type="molecule type" value="Genomic_DNA"/>
</dbReference>
<evidence type="ECO:0000313" key="1">
    <source>
        <dbReference type="EMBL" id="MBA0729582.1"/>
    </source>
</evidence>
<sequence>MELKKALKEYQEKIPDPKEWSQEYLWFCSSIWTNAPAWNKDKTTTPMDLGSSPESKWEEKCYRAKLNKEIRIEEQNLTSDASTDYESN</sequence>
<accession>A0A7J9B056</accession>
<proteinExistence type="predicted"/>
<comment type="caution">
    <text evidence="1">The sequence shown here is derived from an EMBL/GenBank/DDBJ whole genome shotgun (WGS) entry which is preliminary data.</text>
</comment>
<reference evidence="1 2" key="1">
    <citation type="journal article" date="2019" name="Genome Biol. Evol.">
        <title>Insights into the evolution of the New World diploid cottons (Gossypium, subgenus Houzingenia) based on genome sequencing.</title>
        <authorList>
            <person name="Grover C.E."/>
            <person name="Arick M.A. 2nd"/>
            <person name="Thrash A."/>
            <person name="Conover J.L."/>
            <person name="Sanders W.S."/>
            <person name="Peterson D.G."/>
            <person name="Frelichowski J.E."/>
            <person name="Scheffler J.A."/>
            <person name="Scheffler B.E."/>
            <person name="Wendel J.F."/>
        </authorList>
    </citation>
    <scope>NUCLEOTIDE SEQUENCE [LARGE SCALE GENOMIC DNA]</scope>
    <source>
        <strain evidence="1">4</strain>
        <tissue evidence="1">Leaf</tissue>
    </source>
</reference>
<protein>
    <submittedName>
        <fullName evidence="1">Uncharacterized protein</fullName>
    </submittedName>
</protein>
<dbReference type="AlphaFoldDB" id="A0A7J9B056"/>
<dbReference type="Proteomes" id="UP000593574">
    <property type="component" value="Unassembled WGS sequence"/>
</dbReference>
<organism evidence="1 2">
    <name type="scientific">Gossypium laxum</name>
    <dbReference type="NCBI Taxonomy" id="34288"/>
    <lineage>
        <taxon>Eukaryota</taxon>
        <taxon>Viridiplantae</taxon>
        <taxon>Streptophyta</taxon>
        <taxon>Embryophyta</taxon>
        <taxon>Tracheophyta</taxon>
        <taxon>Spermatophyta</taxon>
        <taxon>Magnoliopsida</taxon>
        <taxon>eudicotyledons</taxon>
        <taxon>Gunneridae</taxon>
        <taxon>Pentapetalae</taxon>
        <taxon>rosids</taxon>
        <taxon>malvids</taxon>
        <taxon>Malvales</taxon>
        <taxon>Malvaceae</taxon>
        <taxon>Malvoideae</taxon>
        <taxon>Gossypium</taxon>
    </lineage>
</organism>
<keyword evidence="2" id="KW-1185">Reference proteome</keyword>